<proteinExistence type="predicted"/>
<comment type="caution">
    <text evidence="1">The sequence shown here is derived from an EMBL/GenBank/DDBJ whole genome shotgun (WGS) entry which is preliminary data.</text>
</comment>
<dbReference type="Proteomes" id="UP000198211">
    <property type="component" value="Unassembled WGS sequence"/>
</dbReference>
<reference evidence="2" key="1">
    <citation type="submission" date="2017-03" db="EMBL/GenBank/DDBJ databases">
        <title>Phytopthora megakarya and P. palmivora, two closely related causual agents of cacao black pod achieved similar genome size and gene model numbers by different mechanisms.</title>
        <authorList>
            <person name="Ali S."/>
            <person name="Shao J."/>
            <person name="Larry D.J."/>
            <person name="Kronmiller B."/>
            <person name="Shen D."/>
            <person name="Strem M.D."/>
            <person name="Melnick R.L."/>
            <person name="Guiltinan M.J."/>
            <person name="Tyler B.M."/>
            <person name="Meinhardt L.W."/>
            <person name="Bailey B.A."/>
        </authorList>
    </citation>
    <scope>NUCLEOTIDE SEQUENCE [LARGE SCALE GENOMIC DNA]</scope>
    <source>
        <strain evidence="2">zdho120</strain>
    </source>
</reference>
<dbReference type="EMBL" id="NBNE01003334">
    <property type="protein sequence ID" value="OWZ07951.1"/>
    <property type="molecule type" value="Genomic_DNA"/>
</dbReference>
<name>A0A225VQY2_9STRA</name>
<gene>
    <name evidence="1" type="ORF">PHMEG_00019583</name>
</gene>
<evidence type="ECO:0000313" key="1">
    <source>
        <dbReference type="EMBL" id="OWZ07951.1"/>
    </source>
</evidence>
<dbReference type="AlphaFoldDB" id="A0A225VQY2"/>
<keyword evidence="2" id="KW-1185">Reference proteome</keyword>
<organism evidence="1 2">
    <name type="scientific">Phytophthora megakarya</name>
    <dbReference type="NCBI Taxonomy" id="4795"/>
    <lineage>
        <taxon>Eukaryota</taxon>
        <taxon>Sar</taxon>
        <taxon>Stramenopiles</taxon>
        <taxon>Oomycota</taxon>
        <taxon>Peronosporomycetes</taxon>
        <taxon>Peronosporales</taxon>
        <taxon>Peronosporaceae</taxon>
        <taxon>Phytophthora</taxon>
    </lineage>
</organism>
<accession>A0A225VQY2</accession>
<protein>
    <submittedName>
        <fullName evidence="1">Uncharacterized protein</fullName>
    </submittedName>
</protein>
<evidence type="ECO:0000313" key="2">
    <source>
        <dbReference type="Proteomes" id="UP000198211"/>
    </source>
</evidence>
<sequence>MYNTPNGRCGYEWPIGSRQMAAPSPIGGLHNFCNDLCCLNLHLNVVKWLHSHRTEGCSKNIIGEVAVEDKLPLFQCFANITARVSRKMQCLPLLRIKVDSNAVGEECGVNLKLVAENQDMYYHMVHMKSTPWD</sequence>